<evidence type="ECO:0000313" key="6">
    <source>
        <dbReference type="Proteomes" id="UP000244223"/>
    </source>
</evidence>
<evidence type="ECO:0000259" key="4">
    <source>
        <dbReference type="Pfam" id="PF16113"/>
    </source>
</evidence>
<dbReference type="GO" id="GO:0006574">
    <property type="term" value="P:L-valine catabolic process"/>
    <property type="evidence" value="ECO:0007669"/>
    <property type="project" value="TreeGrafter"/>
</dbReference>
<keyword evidence="3" id="KW-0378">Hydrolase</keyword>
<dbReference type="NCBIfam" id="NF004127">
    <property type="entry name" value="PRK05617.1"/>
    <property type="match status" value="1"/>
</dbReference>
<dbReference type="InterPro" id="IPR029045">
    <property type="entry name" value="ClpP/crotonase-like_dom_sf"/>
</dbReference>
<dbReference type="InterPro" id="IPR032259">
    <property type="entry name" value="HIBYL-CoA-H"/>
</dbReference>
<dbReference type="SUPFAM" id="SSF52096">
    <property type="entry name" value="ClpP/crotonase"/>
    <property type="match status" value="1"/>
</dbReference>
<dbReference type="Proteomes" id="UP000244223">
    <property type="component" value="Unassembled WGS sequence"/>
</dbReference>
<dbReference type="EMBL" id="QAON01000005">
    <property type="protein sequence ID" value="PTQ89741.1"/>
    <property type="molecule type" value="Genomic_DNA"/>
</dbReference>
<dbReference type="OrthoDB" id="9775794at2"/>
<dbReference type="CDD" id="cd06558">
    <property type="entry name" value="crotonase-like"/>
    <property type="match status" value="1"/>
</dbReference>
<evidence type="ECO:0000256" key="1">
    <source>
        <dbReference type="ARBA" id="ARBA00001709"/>
    </source>
</evidence>
<comment type="catalytic activity">
    <reaction evidence="1">
        <text>3-hydroxy-2-methylpropanoyl-CoA + H2O = 3-hydroxy-2-methylpropanoate + CoA + H(+)</text>
        <dbReference type="Rhea" id="RHEA:20888"/>
        <dbReference type="ChEBI" id="CHEBI:11805"/>
        <dbReference type="ChEBI" id="CHEBI:15377"/>
        <dbReference type="ChEBI" id="CHEBI:15378"/>
        <dbReference type="ChEBI" id="CHEBI:57287"/>
        <dbReference type="ChEBI" id="CHEBI:57340"/>
        <dbReference type="EC" id="3.1.2.4"/>
    </reaction>
</comment>
<dbReference type="GO" id="GO:0003860">
    <property type="term" value="F:3-hydroxyisobutyryl-CoA hydrolase activity"/>
    <property type="evidence" value="ECO:0007669"/>
    <property type="project" value="UniProtKB-EC"/>
</dbReference>
<accession>A0A2T5J0E8</accession>
<proteinExistence type="predicted"/>
<keyword evidence="6" id="KW-1185">Reference proteome</keyword>
<dbReference type="GO" id="GO:0005829">
    <property type="term" value="C:cytosol"/>
    <property type="evidence" value="ECO:0007669"/>
    <property type="project" value="TreeGrafter"/>
</dbReference>
<dbReference type="RefSeq" id="WP_107865259.1">
    <property type="nucleotide sequence ID" value="NZ_QAON01000005.1"/>
</dbReference>
<name>A0A2T5J0E8_9GAMM</name>
<evidence type="ECO:0000313" key="5">
    <source>
        <dbReference type="EMBL" id="PTQ89741.1"/>
    </source>
</evidence>
<dbReference type="Gene3D" id="3.90.226.10">
    <property type="entry name" value="2-enoyl-CoA Hydratase, Chain A, domain 1"/>
    <property type="match status" value="1"/>
</dbReference>
<dbReference type="AlphaFoldDB" id="A0A2T5J0E8"/>
<dbReference type="EC" id="3.1.2.4" evidence="2"/>
<feature type="domain" description="Enoyl-CoA hydratase/isomerase" evidence="4">
    <location>
        <begin position="21"/>
        <end position="352"/>
    </location>
</feature>
<gene>
    <name evidence="5" type="ORF">C8N29_10565</name>
</gene>
<evidence type="ECO:0000256" key="3">
    <source>
        <dbReference type="ARBA" id="ARBA00022801"/>
    </source>
</evidence>
<sequence length="366" mass="40414">MSSLAPVLFSELTSTKGKKIAIAQLNSEKTLNSLNLPMIELLYPQLQQWAKDDNVVAVVLQGAGEKAFCAGGDVKKICVAVREHGIDDKTAVDFFSAEYRLDYLIHQFPKPFIVWATGFVMGGGIGLLAGASHRIVTETSRLAMPEITIGLYPDVGGSWFLARLGQVGLFLGMTGAQINASDALQTGFASHALPSSARQQVLEQLALIEWAKDRQQHPQQISQLLDQLALKELPQGQLALAQADIEQRTQTNNLLELYQQLIQPSNNAWLDKAANTLKRGSPTSAALIYRQWQQGSTQSLADCFRQELTLSVQCARHPDFIEGVRALLVDKDQHPQWQPATIEQVTEAWLDGHYQSLWPEHPLADL</sequence>
<evidence type="ECO:0000256" key="2">
    <source>
        <dbReference type="ARBA" id="ARBA00011915"/>
    </source>
</evidence>
<dbReference type="Pfam" id="PF16113">
    <property type="entry name" value="ECH_2"/>
    <property type="match status" value="1"/>
</dbReference>
<dbReference type="PANTHER" id="PTHR43176:SF3">
    <property type="entry name" value="3-HYDROXYISOBUTYRYL-COA HYDROLASE, MITOCHONDRIAL"/>
    <property type="match status" value="1"/>
</dbReference>
<reference evidence="5 6" key="1">
    <citation type="submission" date="2018-04" db="EMBL/GenBank/DDBJ databases">
        <title>Genomic Encyclopedia of Archaeal and Bacterial Type Strains, Phase II (KMG-II): from individual species to whole genera.</title>
        <authorList>
            <person name="Goeker M."/>
        </authorList>
    </citation>
    <scope>NUCLEOTIDE SEQUENCE [LARGE SCALE GENOMIC DNA]</scope>
    <source>
        <strain evidence="5 6">DSM 5822</strain>
    </source>
</reference>
<organism evidence="5 6">
    <name type="scientific">Agitococcus lubricus</name>
    <dbReference type="NCBI Taxonomy" id="1077255"/>
    <lineage>
        <taxon>Bacteria</taxon>
        <taxon>Pseudomonadati</taxon>
        <taxon>Pseudomonadota</taxon>
        <taxon>Gammaproteobacteria</taxon>
        <taxon>Moraxellales</taxon>
        <taxon>Moraxellaceae</taxon>
        <taxon>Agitococcus</taxon>
    </lineage>
</organism>
<dbReference type="InterPro" id="IPR045004">
    <property type="entry name" value="ECH_dom"/>
</dbReference>
<protein>
    <recommendedName>
        <fullName evidence="2">3-hydroxyisobutyryl-CoA hydrolase</fullName>
        <ecNumber evidence="2">3.1.2.4</ecNumber>
    </recommendedName>
</protein>
<dbReference type="PANTHER" id="PTHR43176">
    <property type="entry name" value="3-HYDROXYISOBUTYRYL-COA HYDROLASE-RELATED"/>
    <property type="match status" value="1"/>
</dbReference>
<comment type="caution">
    <text evidence="5">The sequence shown here is derived from an EMBL/GenBank/DDBJ whole genome shotgun (WGS) entry which is preliminary data.</text>
</comment>